<dbReference type="EMBL" id="CP093362">
    <property type="protein sequence ID" value="UQS84779.1"/>
    <property type="molecule type" value="Genomic_DNA"/>
</dbReference>
<sequence length="122" mass="14028">MALELSKEQLSQIKQQLSATREQSHLVIFKTTDPQGGFMHMITDYNTFENLKQARSNMQMEVVRDIIPITDSLAYWAVAQDTAGHMDPKDPNMQKVALDIEEYTNEVLKENKLPENKLSEDE</sequence>
<evidence type="ECO:0000313" key="2">
    <source>
        <dbReference type="Proteomes" id="UP000831859"/>
    </source>
</evidence>
<proteinExistence type="predicted"/>
<evidence type="ECO:0008006" key="3">
    <source>
        <dbReference type="Google" id="ProtNLM"/>
    </source>
</evidence>
<reference evidence="1 2" key="1">
    <citation type="journal article" date="2022" name="Int. J. Syst. Evol. Microbiol.">
        <title>Apilactobacillus apisilvae sp. nov., Nicolia spurrieriana gen. nov. sp. nov., Bombilactobacillus folatiphilus sp. nov. and Bombilactobacillus thymidiniphilus sp. nov., four new lactic acid bacterial isolates from stingless bees Tetragonula carbonaria and Austroplebeia australis.</title>
        <authorList>
            <person name="Oliphant S.A."/>
            <person name="Watson-Haigh N.S."/>
            <person name="Sumby K.M."/>
            <person name="Gardner J."/>
            <person name="Groom S."/>
            <person name="Jiranek V."/>
        </authorList>
    </citation>
    <scope>NUCLEOTIDE SEQUENCE [LARGE SCALE GENOMIC DNA]</scope>
    <source>
        <strain evidence="1 2">SG5_A10</strain>
    </source>
</reference>
<keyword evidence="2" id="KW-1185">Reference proteome</keyword>
<dbReference type="RefSeq" id="WP_249510762.1">
    <property type="nucleotide sequence ID" value="NZ_CP093362.1"/>
</dbReference>
<name>A0ABY4PGC3_9LACO</name>
<organism evidence="1 2">
    <name type="scientific">Apilactobacillus apisilvae</name>
    <dbReference type="NCBI Taxonomy" id="2923364"/>
    <lineage>
        <taxon>Bacteria</taxon>
        <taxon>Bacillati</taxon>
        <taxon>Bacillota</taxon>
        <taxon>Bacilli</taxon>
        <taxon>Lactobacillales</taxon>
        <taxon>Lactobacillaceae</taxon>
        <taxon>Apilactobacillus</taxon>
    </lineage>
</organism>
<dbReference type="Proteomes" id="UP000831859">
    <property type="component" value="Chromosome"/>
</dbReference>
<evidence type="ECO:0000313" key="1">
    <source>
        <dbReference type="EMBL" id="UQS84779.1"/>
    </source>
</evidence>
<accession>A0ABY4PGC3</accession>
<protein>
    <recommendedName>
        <fullName evidence="3">Phage protein</fullName>
    </recommendedName>
</protein>
<gene>
    <name evidence="1" type="ORF">MOO46_05910</name>
</gene>